<accession>A0A0K8QKD6</accession>
<dbReference type="SUPFAM" id="SSF82693">
    <property type="entry name" value="Multidrug efflux transporter AcrB pore domain, PN1, PN2, PC1 and PC2 subdomains"/>
    <property type="match status" value="3"/>
</dbReference>
<feature type="transmembrane region" description="Helical" evidence="8">
    <location>
        <begin position="431"/>
        <end position="451"/>
    </location>
</feature>
<evidence type="ECO:0000256" key="4">
    <source>
        <dbReference type="ARBA" id="ARBA00022519"/>
    </source>
</evidence>
<dbReference type="Gene3D" id="1.20.1640.10">
    <property type="entry name" value="Multidrug efflux transporter AcrB transmembrane domain"/>
    <property type="match status" value="2"/>
</dbReference>
<feature type="transmembrane region" description="Helical" evidence="8">
    <location>
        <begin position="334"/>
        <end position="353"/>
    </location>
</feature>
<dbReference type="EMBL" id="DF970158">
    <property type="protein sequence ID" value="GAP65318.1"/>
    <property type="molecule type" value="Genomic_DNA"/>
</dbReference>
<gene>
    <name evidence="9" type="ORF">MBSD_n0607</name>
</gene>
<dbReference type="PANTHER" id="PTHR32063">
    <property type="match status" value="1"/>
</dbReference>
<dbReference type="InterPro" id="IPR027463">
    <property type="entry name" value="AcrB_DN_DC_subdom"/>
</dbReference>
<feature type="transmembrane region" description="Helical" evidence="8">
    <location>
        <begin position="860"/>
        <end position="879"/>
    </location>
</feature>
<evidence type="ECO:0000256" key="5">
    <source>
        <dbReference type="ARBA" id="ARBA00022692"/>
    </source>
</evidence>
<keyword evidence="2" id="KW-0813">Transport</keyword>
<evidence type="ECO:0000256" key="6">
    <source>
        <dbReference type="ARBA" id="ARBA00022989"/>
    </source>
</evidence>
<feature type="transmembrane region" description="Helical" evidence="8">
    <location>
        <begin position="360"/>
        <end position="381"/>
    </location>
</feature>
<keyword evidence="3" id="KW-1003">Cell membrane</keyword>
<dbReference type="GO" id="GO:0042910">
    <property type="term" value="F:xenobiotic transmembrane transporter activity"/>
    <property type="evidence" value="ECO:0007669"/>
    <property type="project" value="TreeGrafter"/>
</dbReference>
<dbReference type="FunFam" id="1.20.1640.10:FF:000001">
    <property type="entry name" value="Efflux pump membrane transporter"/>
    <property type="match status" value="1"/>
</dbReference>
<dbReference type="Gene3D" id="3.30.70.1440">
    <property type="entry name" value="Multidrug efflux transporter AcrB pore domain"/>
    <property type="match status" value="1"/>
</dbReference>
<dbReference type="Pfam" id="PF00873">
    <property type="entry name" value="ACR_tran"/>
    <property type="match status" value="1"/>
</dbReference>
<keyword evidence="6 8" id="KW-1133">Transmembrane helix</keyword>
<sequence>MNISGPFIRRPIGTSLLAAGMAVAGLIAYFLLAVAPLPNLEFPAIFVQASQPGADARTMASTVAAPLERHLGQIAGIDTMNSESTQGSSFVFMIFDVGHDLDGAARDVQAAINAAAPDLPAGLRTAPTYRKADPNRAPILSLALTSKTVPLSQLYNLADSLLAQRIRQQPGVSDVDIRGGATPAVRVDLNLRALSAMGLSGDDVRNALTAANVTSPQGFLSDGRTMMAVSANDALRTAADFARLVIGVRNGTPVRLEDVARVYDGQEDRYQAAWFNGQRAILLMVRKQADANILQTVRSIQQQLPLMRSWLPAGVELTPFFDRTGTIEASVDEVQVTLLISLGLVILTMLLFLRRWTPTLIAGLAVPLSLAGAFAAMYALGFTLDNLSLMALVIAVGFVVDDAIVVIENIVRHLDAGLPPLQAALQGAREIGFTVVSITVSLIAVFIPMIFAPGLLGLLFREFSVTLAAAVAISALVSLTVTPSLCARFLRPHDAAPPSQLGRRIDAFHARLHSGYARLLDWALRHRRLMALQPLLLVALTVVLFVTVPKGFFPQQDTGMLRGHTESGADVSYAVMAARQQLIAAIVQHDPAVDSVGSFLSGGRWGGANTGSLFITLKPFGDGRKDRADAVLARLRAAAANVPGIRLSLSTVQDIGGGMGGGSSDKAQYQYALKGDDLDALRAWAPRVAAALRALPQFKDVSTDYDSAGMQQNLVIDRAAAARLGVSIAAIDSALYDAFGQRQISTIYSDLNQYKVVLDALPGLAQTPQALLNLHVRSNRGAMVPLSAVTRMEAGVAPLEVDHEGQFPVANVYFNLAPGVPMGTAGPLLERTLRDLRVPGSIRGEFGGDFRRFQQTQGGGPWLILAAILTVYIVLGMLYENLVHPVTILSTLPSAGVGALLALQITGTELSVVSVIAIVLLIGIVKKNAIMVVDFALTAERERGLAPEAAIREACLVRFRPIMMTSMVTFLSAVPLAIGFGVGAEMRQPLGVAMAGGLLVSQSLTLLSTPAIYLGFARLAARRRERRARRPAPAPAA</sequence>
<evidence type="ECO:0000256" key="7">
    <source>
        <dbReference type="ARBA" id="ARBA00023136"/>
    </source>
</evidence>
<evidence type="ECO:0000256" key="2">
    <source>
        <dbReference type="ARBA" id="ARBA00022448"/>
    </source>
</evidence>
<dbReference type="Gene3D" id="3.30.70.1320">
    <property type="entry name" value="Multidrug efflux transporter AcrB pore domain like"/>
    <property type="match status" value="1"/>
</dbReference>
<dbReference type="SUPFAM" id="SSF82714">
    <property type="entry name" value="Multidrug efflux transporter AcrB TolC docking domain, DN and DC subdomains"/>
    <property type="match status" value="2"/>
</dbReference>
<dbReference type="GO" id="GO:0005886">
    <property type="term" value="C:plasma membrane"/>
    <property type="evidence" value="ECO:0007669"/>
    <property type="project" value="UniProtKB-SubCell"/>
</dbReference>
<organism evidence="9">
    <name type="scientific">Mizugakiibacter sediminis</name>
    <dbReference type="NCBI Taxonomy" id="1475481"/>
    <lineage>
        <taxon>Bacteria</taxon>
        <taxon>Pseudomonadati</taxon>
        <taxon>Pseudomonadota</taxon>
        <taxon>Gammaproteobacteria</taxon>
        <taxon>Lysobacterales</taxon>
        <taxon>Rhodanobacteraceae</taxon>
        <taxon>Mizugakiibacter</taxon>
    </lineage>
</organism>
<dbReference type="PRINTS" id="PR00702">
    <property type="entry name" value="ACRIFLAVINRP"/>
</dbReference>
<protein>
    <submittedName>
        <fullName evidence="9">Cation/multidrug efflux pump</fullName>
    </submittedName>
</protein>
<keyword evidence="4" id="KW-0997">Cell inner membrane</keyword>
<evidence type="ECO:0000313" key="10">
    <source>
        <dbReference type="Proteomes" id="UP000253740"/>
    </source>
</evidence>
<dbReference type="SUPFAM" id="SSF82866">
    <property type="entry name" value="Multidrug efflux transporter AcrB transmembrane domain"/>
    <property type="match status" value="2"/>
</dbReference>
<dbReference type="STRING" id="1475481.GCA_000953855_00616"/>
<feature type="transmembrane region" description="Helical" evidence="8">
    <location>
        <begin position="12"/>
        <end position="32"/>
    </location>
</feature>
<feature type="transmembrane region" description="Helical" evidence="8">
    <location>
        <begin position="463"/>
        <end position="481"/>
    </location>
</feature>
<dbReference type="Gene3D" id="3.30.70.1430">
    <property type="entry name" value="Multidrug efflux transporter AcrB pore domain"/>
    <property type="match status" value="2"/>
</dbReference>
<dbReference type="AlphaFoldDB" id="A0A0K8QKD6"/>
<evidence type="ECO:0000313" key="9">
    <source>
        <dbReference type="EMBL" id="GAP65318.1"/>
    </source>
</evidence>
<evidence type="ECO:0000256" key="8">
    <source>
        <dbReference type="SAM" id="Phobius"/>
    </source>
</evidence>
<dbReference type="PANTHER" id="PTHR32063:SF34">
    <property type="entry name" value="MULTIDRUG RESISTANCE PROTEIN MDTC"/>
    <property type="match status" value="1"/>
</dbReference>
<name>A0A0K8QKD6_9GAMM</name>
<dbReference type="Proteomes" id="UP000253740">
    <property type="component" value="Unassembled WGS sequence"/>
</dbReference>
<reference evidence="9" key="1">
    <citation type="submission" date="2015-08" db="EMBL/GenBank/DDBJ databases">
        <title>Complete DNA Sequence of Pseudomonas syringae pv. actinidiae, the Causal Agent of Kiwifruit Canker Disease.</title>
        <authorList>
            <person name="Rikkerink E.H.A."/>
            <person name="Fineran P.C."/>
        </authorList>
    </citation>
    <scope>NUCLEOTIDE SEQUENCE</scope>
    <source>
        <strain evidence="9">SkMP5</strain>
    </source>
</reference>
<evidence type="ECO:0000256" key="1">
    <source>
        <dbReference type="ARBA" id="ARBA00004429"/>
    </source>
</evidence>
<dbReference type="InterPro" id="IPR001036">
    <property type="entry name" value="Acrflvin-R"/>
</dbReference>
<dbReference type="RefSeq" id="WP_062534982.1">
    <property type="nucleotide sequence ID" value="NZ_DF970158.1"/>
</dbReference>
<feature type="transmembrane region" description="Helical" evidence="8">
    <location>
        <begin position="535"/>
        <end position="553"/>
    </location>
</feature>
<comment type="subcellular location">
    <subcellularLocation>
        <location evidence="1">Cell inner membrane</location>
        <topology evidence="1">Multi-pass membrane protein</topology>
    </subcellularLocation>
</comment>
<feature type="transmembrane region" description="Helical" evidence="8">
    <location>
        <begin position="962"/>
        <end position="984"/>
    </location>
</feature>
<dbReference type="OrthoDB" id="9757904at2"/>
<evidence type="ECO:0000256" key="3">
    <source>
        <dbReference type="ARBA" id="ARBA00022475"/>
    </source>
</evidence>
<feature type="transmembrane region" description="Helical" evidence="8">
    <location>
        <begin position="1004"/>
        <end position="1021"/>
    </location>
</feature>
<dbReference type="Gene3D" id="3.30.2090.10">
    <property type="entry name" value="Multidrug efflux transporter AcrB TolC docking domain, DN and DC subdomains"/>
    <property type="match status" value="2"/>
</dbReference>
<keyword evidence="7 8" id="KW-0472">Membrane</keyword>
<keyword evidence="5 8" id="KW-0812">Transmembrane</keyword>
<keyword evidence="10" id="KW-1185">Reference proteome</keyword>
<proteinExistence type="predicted"/>